<sequence length="647" mass="69562">MPPFPGEETLITVYADVHVYFDAPTRRPFLHRFDKASYFYIYYNSTRQTSRIEVALHPGTPDQAAFNGFLDNVKIINSHTFPTKVTLVVDGLVSSPPGTTSPSSAHPKRDPDEWRLPSADPRDPGLNKYRVHTVDFYFWVQEDAKLVVDIFKRLLQPQQLEVDSSEELEPEPQHESQKLQTHYEDQSTHHDMVSPVVQNLEHLAISDPAYHKDDNHRDRHEQTPSSPTNLRTTEAAAQPHVQAQSPSPASTLPQGPTAHAQVTSGPSISPSPGTSTANSQNVQQRAPSVTKAAQAQPQPPSTNTNFTPLAYNPAAPAAPEPIAHREDTPPPVDGMDGTGLAAAAKHDGMPGIPSAAAAAAAAGGYPQTYQGQSQTHAPFPPHIGTHPQGAAAGTFSPPPQANPNLYNVNQYGAPSPQPPSFGPSHASAAVSLPPQHTPSLLAPAASPPQPHATAPSFGPPQAAAGMTSSPAASFSSSQQQQQHPTSPRTSVASSSHHHYGLPNQDPNAHIFGASQPHQSSSPVQTPGSQFYNSLDGAHKPLQHVQPQYPDYLAAGGHAQPGHHVGQQPPPPPPVGGYSNYHYSGQSPPHSNTNPYDIHQQVYRPTEQEHHTHHHSKPSRSSSSKPSQAERIEKGVGKLFKRIEKKIG</sequence>
<dbReference type="STRING" id="858893.H6BNF8"/>
<evidence type="ECO:0000256" key="1">
    <source>
        <dbReference type="SAM" id="MobiDB-lite"/>
    </source>
</evidence>
<dbReference type="EMBL" id="JH226130">
    <property type="protein sequence ID" value="EHY52228.1"/>
    <property type="molecule type" value="Genomic_DNA"/>
</dbReference>
<feature type="compositionally biased region" description="Low complexity" evidence="1">
    <location>
        <begin position="467"/>
        <end position="490"/>
    </location>
</feature>
<feature type="compositionally biased region" description="Polar residues" evidence="1">
    <location>
        <begin position="241"/>
        <end position="254"/>
    </location>
</feature>
<dbReference type="OMA" id="LFADVHY"/>
<feature type="compositionally biased region" description="Low complexity" evidence="1">
    <location>
        <begin position="553"/>
        <end position="566"/>
    </location>
</feature>
<feature type="compositionally biased region" description="Basic and acidic residues" evidence="1">
    <location>
        <begin position="627"/>
        <end position="647"/>
    </location>
</feature>
<evidence type="ECO:0000313" key="3">
    <source>
        <dbReference type="Proteomes" id="UP000007304"/>
    </source>
</evidence>
<reference evidence="2" key="1">
    <citation type="submission" date="2011-07" db="EMBL/GenBank/DDBJ databases">
        <title>The Genome Sequence of Exophiala (Wangiella) dermatitidis NIH/UT8656.</title>
        <authorList>
            <consortium name="The Broad Institute Genome Sequencing Platform"/>
            <person name="Cuomo C."/>
            <person name="Wang Z."/>
            <person name="Hunicke-Smith S."/>
            <person name="Szanislo P.J."/>
            <person name="Earl A."/>
            <person name="Young S.K."/>
            <person name="Zeng Q."/>
            <person name="Gargeya S."/>
            <person name="Fitzgerald M."/>
            <person name="Haas B."/>
            <person name="Abouelleil A."/>
            <person name="Alvarado L."/>
            <person name="Arachchi H.M."/>
            <person name="Berlin A."/>
            <person name="Brown A."/>
            <person name="Chapman S.B."/>
            <person name="Chen Z."/>
            <person name="Dunbar C."/>
            <person name="Freedman E."/>
            <person name="Gearin G."/>
            <person name="Gellesch M."/>
            <person name="Goldberg J."/>
            <person name="Griggs A."/>
            <person name="Gujja S."/>
            <person name="Heiman D."/>
            <person name="Howarth C."/>
            <person name="Larson L."/>
            <person name="Lui A."/>
            <person name="MacDonald P.J.P."/>
            <person name="Montmayeur A."/>
            <person name="Murphy C."/>
            <person name="Neiman D."/>
            <person name="Pearson M."/>
            <person name="Priest M."/>
            <person name="Roberts A."/>
            <person name="Saif S."/>
            <person name="Shea T."/>
            <person name="Shenoy N."/>
            <person name="Sisk P."/>
            <person name="Stolte C."/>
            <person name="Sykes S."/>
            <person name="Wortman J."/>
            <person name="Nusbaum C."/>
            <person name="Birren B."/>
        </authorList>
    </citation>
    <scope>NUCLEOTIDE SEQUENCE</scope>
    <source>
        <strain evidence="2">NIH/UT8656</strain>
    </source>
</reference>
<dbReference type="Proteomes" id="UP000007304">
    <property type="component" value="Unassembled WGS sequence"/>
</dbReference>
<dbReference type="PRINTS" id="PR01217">
    <property type="entry name" value="PRICHEXTENSN"/>
</dbReference>
<dbReference type="RefSeq" id="XP_009152689.1">
    <property type="nucleotide sequence ID" value="XM_009154441.1"/>
</dbReference>
<gene>
    <name evidence="2" type="ORF">HMPREF1120_00443</name>
</gene>
<dbReference type="OrthoDB" id="5408296at2759"/>
<feature type="compositionally biased region" description="Basic and acidic residues" evidence="1">
    <location>
        <begin position="210"/>
        <end position="222"/>
    </location>
</feature>
<proteinExistence type="predicted"/>
<dbReference type="HOGENOM" id="CLU_032402_0_0_1"/>
<dbReference type="VEuPathDB" id="FungiDB:HMPREF1120_00443"/>
<evidence type="ECO:0000313" key="2">
    <source>
        <dbReference type="EMBL" id="EHY52228.1"/>
    </source>
</evidence>
<feature type="region of interest" description="Disordered" evidence="1">
    <location>
        <begin position="551"/>
        <end position="647"/>
    </location>
</feature>
<dbReference type="GeneID" id="20305082"/>
<feature type="compositionally biased region" description="Low complexity" evidence="1">
    <location>
        <begin position="95"/>
        <end position="104"/>
    </location>
</feature>
<keyword evidence="3" id="KW-1185">Reference proteome</keyword>
<feature type="region of interest" description="Disordered" evidence="1">
    <location>
        <begin position="95"/>
        <end position="125"/>
    </location>
</feature>
<feature type="compositionally biased region" description="Low complexity" evidence="1">
    <location>
        <begin position="263"/>
        <end position="276"/>
    </location>
</feature>
<feature type="compositionally biased region" description="Polar residues" evidence="1">
    <location>
        <begin position="277"/>
        <end position="307"/>
    </location>
</feature>
<dbReference type="AlphaFoldDB" id="H6BNF8"/>
<name>H6BNF8_EXODN</name>
<accession>H6BNF8</accession>
<protein>
    <submittedName>
        <fullName evidence="2">Uncharacterized protein</fullName>
    </submittedName>
</protein>
<feature type="compositionally biased region" description="Polar residues" evidence="1">
    <location>
        <begin position="515"/>
        <end position="532"/>
    </location>
</feature>
<feature type="compositionally biased region" description="Polar residues" evidence="1">
    <location>
        <begin position="402"/>
        <end position="412"/>
    </location>
</feature>
<feature type="compositionally biased region" description="Basic and acidic residues" evidence="1">
    <location>
        <begin position="171"/>
        <end position="188"/>
    </location>
</feature>
<dbReference type="eggNOG" id="ENOG502QQEE">
    <property type="taxonomic scope" value="Eukaryota"/>
</dbReference>
<feature type="compositionally biased region" description="Polar residues" evidence="1">
    <location>
        <begin position="367"/>
        <end position="376"/>
    </location>
</feature>
<feature type="compositionally biased region" description="Basic and acidic residues" evidence="1">
    <location>
        <begin position="107"/>
        <end position="125"/>
    </location>
</feature>
<feature type="region of interest" description="Disordered" evidence="1">
    <location>
        <begin position="210"/>
        <end position="345"/>
    </location>
</feature>
<feature type="region of interest" description="Disordered" evidence="1">
    <location>
        <begin position="161"/>
        <end position="188"/>
    </location>
</feature>
<dbReference type="InParanoid" id="H6BNF8"/>
<organism evidence="2 3">
    <name type="scientific">Exophiala dermatitidis (strain ATCC 34100 / CBS 525.76 / NIH/UT8656)</name>
    <name type="common">Black yeast</name>
    <name type="synonym">Wangiella dermatitidis</name>
    <dbReference type="NCBI Taxonomy" id="858893"/>
    <lineage>
        <taxon>Eukaryota</taxon>
        <taxon>Fungi</taxon>
        <taxon>Dikarya</taxon>
        <taxon>Ascomycota</taxon>
        <taxon>Pezizomycotina</taxon>
        <taxon>Eurotiomycetes</taxon>
        <taxon>Chaetothyriomycetidae</taxon>
        <taxon>Chaetothyriales</taxon>
        <taxon>Herpotrichiellaceae</taxon>
        <taxon>Exophiala</taxon>
    </lineage>
</organism>
<feature type="compositionally biased region" description="Polar residues" evidence="1">
    <location>
        <begin position="580"/>
        <end position="594"/>
    </location>
</feature>
<feature type="region of interest" description="Disordered" evidence="1">
    <location>
        <begin position="367"/>
        <end position="535"/>
    </location>
</feature>
<feature type="compositionally biased region" description="Low complexity" evidence="1">
    <location>
        <begin position="308"/>
        <end position="321"/>
    </location>
</feature>
<feature type="compositionally biased region" description="Polar residues" evidence="1">
    <location>
        <begin position="223"/>
        <end position="232"/>
    </location>
</feature>